<evidence type="ECO:0000256" key="1">
    <source>
        <dbReference type="ARBA" id="ARBA00022723"/>
    </source>
</evidence>
<dbReference type="Pfam" id="PF02662">
    <property type="entry name" value="FlpD"/>
    <property type="match status" value="1"/>
</dbReference>
<reference evidence="6 7" key="1">
    <citation type="journal article" date="2015" name="Microbiome">
        <title>Genomic resolution of linkages in carbon, nitrogen, and sulfur cycling among widespread estuary sediment bacteria.</title>
        <authorList>
            <person name="Baker B.J."/>
            <person name="Lazar C.S."/>
            <person name="Teske A.P."/>
            <person name="Dick G.J."/>
        </authorList>
    </citation>
    <scope>NUCLEOTIDE SEQUENCE [LARGE SCALE GENOMIC DNA]</scope>
    <source>
        <strain evidence="6">SM1_40</strain>
    </source>
</reference>
<name>A0A0S8JAE7_UNCT6</name>
<gene>
    <name evidence="6" type="ORF">AMJ71_11060</name>
</gene>
<keyword evidence="3" id="KW-0408">Iron</keyword>
<protein>
    <submittedName>
        <fullName evidence="6">Methyl-viologen-reducing hydrogenase subunit delta</fullName>
    </submittedName>
</protein>
<evidence type="ECO:0000256" key="3">
    <source>
        <dbReference type="ARBA" id="ARBA00023004"/>
    </source>
</evidence>
<accession>A0A0S8JAE7</accession>
<keyword evidence="2" id="KW-0560">Oxidoreductase</keyword>
<comment type="caution">
    <text evidence="6">The sequence shown here is derived from an EMBL/GenBank/DDBJ whole genome shotgun (WGS) entry which is preliminary data.</text>
</comment>
<dbReference type="AlphaFoldDB" id="A0A0S8JAE7"/>
<dbReference type="GO" id="GO:0016491">
    <property type="term" value="F:oxidoreductase activity"/>
    <property type="evidence" value="ECO:0007669"/>
    <property type="project" value="UniProtKB-KW"/>
</dbReference>
<dbReference type="Proteomes" id="UP000051035">
    <property type="component" value="Unassembled WGS sequence"/>
</dbReference>
<sequence length="153" mass="17303">MADERKTGFEPKIVAFFCNWCTYLAADLAGTARMKHAPNARVIRVMCSGRVDPQFVLEAFAKGADGVLIGGCHPGDCHYQEGNYKALRRYNLLKRMLKDMGIEEERFRLEWISASEAERLKWAVDDMVEKLKALGPLNFEVPREDFAGEESVA</sequence>
<proteinExistence type="predicted"/>
<evidence type="ECO:0000313" key="7">
    <source>
        <dbReference type="Proteomes" id="UP000051035"/>
    </source>
</evidence>
<dbReference type="EMBL" id="LJVA01000191">
    <property type="protein sequence ID" value="KPL05773.1"/>
    <property type="molecule type" value="Genomic_DNA"/>
</dbReference>
<keyword evidence="1" id="KW-0479">Metal-binding</keyword>
<evidence type="ECO:0000256" key="4">
    <source>
        <dbReference type="ARBA" id="ARBA00023014"/>
    </source>
</evidence>
<feature type="domain" description="F420-non-reducing hydrogenase iron-sulfur subunit D" evidence="5">
    <location>
        <begin position="13"/>
        <end position="135"/>
    </location>
</feature>
<keyword evidence="4" id="KW-0411">Iron-sulfur</keyword>
<organism evidence="6 7">
    <name type="scientific">candidate division TA06 bacterium SM1_40</name>
    <dbReference type="NCBI Taxonomy" id="1703773"/>
    <lineage>
        <taxon>Bacteria</taxon>
        <taxon>Bacteria division TA06</taxon>
    </lineage>
</organism>
<evidence type="ECO:0000256" key="2">
    <source>
        <dbReference type="ARBA" id="ARBA00023002"/>
    </source>
</evidence>
<dbReference type="GO" id="GO:0046872">
    <property type="term" value="F:metal ion binding"/>
    <property type="evidence" value="ECO:0007669"/>
    <property type="project" value="UniProtKB-KW"/>
</dbReference>
<dbReference type="GO" id="GO:0051536">
    <property type="term" value="F:iron-sulfur cluster binding"/>
    <property type="evidence" value="ECO:0007669"/>
    <property type="project" value="UniProtKB-KW"/>
</dbReference>
<dbReference type="InterPro" id="IPR003813">
    <property type="entry name" value="MvhD/FlpD"/>
</dbReference>
<evidence type="ECO:0000313" key="6">
    <source>
        <dbReference type="EMBL" id="KPL05773.1"/>
    </source>
</evidence>
<evidence type="ECO:0000259" key="5">
    <source>
        <dbReference type="Pfam" id="PF02662"/>
    </source>
</evidence>